<dbReference type="InterPro" id="IPR003661">
    <property type="entry name" value="HisK_dim/P_dom"/>
</dbReference>
<keyword evidence="4" id="KW-1185">Reference proteome</keyword>
<comment type="caution">
    <text evidence="3">The sequence shown here is derived from an EMBL/GenBank/DDBJ whole genome shotgun (WGS) entry which is preliminary data.</text>
</comment>
<dbReference type="CDD" id="cd00082">
    <property type="entry name" value="HisKA"/>
    <property type="match status" value="1"/>
</dbReference>
<sequence>MEENQIYRVTYEAFSKFSNSLSRCRSFEEVANVLRVNLKFLFNYHCVRISFQWEEHFAHFTISMQDAQVEVLGEGNYMPHEKQLLSQKRPLCWNNQQVAMLPLAYQVPTEEQTELWGWVFENQERCLLVSLLAGQSKPFTKRDVTFVRLMAESLESKLLELFLFQELDKRNEEISYINAQQQEVIKQRTSEITKKNERLLEISIASAHQMREPLSRVLGLVQIMGQAQSMETIQEQVLPRLSKSATDLDTVLREVIDNATGELIELGAD</sequence>
<dbReference type="SUPFAM" id="SSF47384">
    <property type="entry name" value="Homodimeric domain of signal transducing histidine kinase"/>
    <property type="match status" value="1"/>
</dbReference>
<dbReference type="Proteomes" id="UP000625551">
    <property type="component" value="Unassembled WGS sequence"/>
</dbReference>
<evidence type="ECO:0000256" key="1">
    <source>
        <dbReference type="ARBA" id="ARBA00000085"/>
    </source>
</evidence>
<proteinExistence type="predicted"/>
<reference evidence="3 4" key="1">
    <citation type="submission" date="2020-09" db="EMBL/GenBank/DDBJ databases">
        <title>Genome sequencing and assembly of Pontibacter sp.</title>
        <authorList>
            <person name="Chhetri G."/>
        </authorList>
    </citation>
    <scope>NUCLEOTIDE SEQUENCE [LARGE SCALE GENOMIC DNA]</scope>
    <source>
        <strain evidence="3 4">JH31</strain>
    </source>
</reference>
<dbReference type="EMBL" id="JACXAJ010000002">
    <property type="protein sequence ID" value="MBD1397092.1"/>
    <property type="molecule type" value="Genomic_DNA"/>
</dbReference>
<dbReference type="InterPro" id="IPR036097">
    <property type="entry name" value="HisK_dim/P_sf"/>
</dbReference>
<organism evidence="3 4">
    <name type="scientific">Pontibacter aquaedesilientis</name>
    <dbReference type="NCBI Taxonomy" id="2766980"/>
    <lineage>
        <taxon>Bacteria</taxon>
        <taxon>Pseudomonadati</taxon>
        <taxon>Bacteroidota</taxon>
        <taxon>Cytophagia</taxon>
        <taxon>Cytophagales</taxon>
        <taxon>Hymenobacteraceae</taxon>
        <taxon>Pontibacter</taxon>
    </lineage>
</organism>
<accession>A0ABR7XFN2</accession>
<gene>
    <name evidence="3" type="ORF">H9Q13_07935</name>
</gene>
<comment type="catalytic activity">
    <reaction evidence="1">
        <text>ATP + protein L-histidine = ADP + protein N-phospho-L-histidine.</text>
        <dbReference type="EC" id="2.7.13.3"/>
    </reaction>
</comment>
<name>A0ABR7XFN2_9BACT</name>
<evidence type="ECO:0000313" key="3">
    <source>
        <dbReference type="EMBL" id="MBD1397092.1"/>
    </source>
</evidence>
<evidence type="ECO:0000313" key="4">
    <source>
        <dbReference type="Proteomes" id="UP000625551"/>
    </source>
</evidence>
<evidence type="ECO:0000256" key="2">
    <source>
        <dbReference type="ARBA" id="ARBA00012438"/>
    </source>
</evidence>
<protein>
    <recommendedName>
        <fullName evidence="2">histidine kinase</fullName>
        <ecNumber evidence="2">2.7.13.3</ecNumber>
    </recommendedName>
</protein>
<dbReference type="EC" id="2.7.13.3" evidence="2"/>
<dbReference type="RefSeq" id="WP_191183216.1">
    <property type="nucleotide sequence ID" value="NZ_JACXAJ010000002.1"/>
</dbReference>